<dbReference type="AlphaFoldDB" id="A0A1J4NKC5"/>
<dbReference type="EMBL" id="LAVA02000140">
    <property type="protein sequence ID" value="OIJ62751.1"/>
    <property type="molecule type" value="Genomic_DNA"/>
</dbReference>
<dbReference type="Proteomes" id="UP000034196">
    <property type="component" value="Unassembled WGS sequence"/>
</dbReference>
<evidence type="ECO:0000313" key="2">
    <source>
        <dbReference type="Proteomes" id="UP000034196"/>
    </source>
</evidence>
<comment type="caution">
    <text evidence="1">The sequence shown here is derived from an EMBL/GenBank/DDBJ whole genome shotgun (WGS) entry which is preliminary data.</text>
</comment>
<evidence type="ECO:0008006" key="3">
    <source>
        <dbReference type="Google" id="ProtNLM"/>
    </source>
</evidence>
<gene>
    <name evidence="1" type="ORF">WN71_037705</name>
</gene>
<keyword evidence="2" id="KW-1185">Reference proteome</keyword>
<sequence length="171" mass="17789">MDNGWAWVEDGAGLDLFVRDLALCLSVHRDRSPALVWPDGVDTVLAGMRGVPRQRADAELPGVAAGTADLTTGLGELLGCRVGSRYVTLPTGAEGPATAATDLVVLPVLGGCAGRVDPAPPGRARAALTRALEVRLRVGEALYVPRGFGYTLAGTRSPCTLLVLALHPPSW</sequence>
<proteinExistence type="predicted"/>
<name>A0A1J4NKC5_9ACTN</name>
<dbReference type="RefSeq" id="WP_046592400.1">
    <property type="nucleotide sequence ID" value="NZ_LAVA02000140.1"/>
</dbReference>
<dbReference type="OrthoDB" id="4287000at2"/>
<protein>
    <recommendedName>
        <fullName evidence="3">JmjC domain-containing protein</fullName>
    </recommendedName>
</protein>
<evidence type="ECO:0000313" key="1">
    <source>
        <dbReference type="EMBL" id="OIJ62751.1"/>
    </source>
</evidence>
<reference evidence="1" key="1">
    <citation type="submission" date="2016-10" db="EMBL/GenBank/DDBJ databases">
        <title>Genome sequence of Streptomyces mangrovisoli MUSC 149.</title>
        <authorList>
            <person name="Lee L.-H."/>
            <person name="Ser H.-L."/>
        </authorList>
    </citation>
    <scope>NUCLEOTIDE SEQUENCE [LARGE SCALE GENOMIC DNA]</scope>
    <source>
        <strain evidence="1">MUSC 149</strain>
    </source>
</reference>
<accession>A0A1J4NKC5</accession>
<organism evidence="1 2">
    <name type="scientific">Streptomyces mangrovisoli</name>
    <dbReference type="NCBI Taxonomy" id="1428628"/>
    <lineage>
        <taxon>Bacteria</taxon>
        <taxon>Bacillati</taxon>
        <taxon>Actinomycetota</taxon>
        <taxon>Actinomycetes</taxon>
        <taxon>Kitasatosporales</taxon>
        <taxon>Streptomycetaceae</taxon>
        <taxon>Streptomyces</taxon>
    </lineage>
</organism>